<dbReference type="GO" id="GO:0043190">
    <property type="term" value="C:ATP-binding cassette (ABC) transporter complex"/>
    <property type="evidence" value="ECO:0007669"/>
    <property type="project" value="InterPro"/>
</dbReference>
<evidence type="ECO:0000313" key="6">
    <source>
        <dbReference type="EMBL" id="OMF15516.1"/>
    </source>
</evidence>
<dbReference type="PANTHER" id="PTHR30290">
    <property type="entry name" value="PERIPLASMIC BINDING COMPONENT OF ABC TRANSPORTER"/>
    <property type="match status" value="1"/>
</dbReference>
<dbReference type="AlphaFoldDB" id="A0A1R1C049"/>
<dbReference type="NCBIfam" id="NF045468">
    <property type="entry name" value="Opp5A_nikA"/>
    <property type="match status" value="1"/>
</dbReference>
<keyword evidence="4" id="KW-0812">Transmembrane</keyword>
<dbReference type="Proteomes" id="UP000187134">
    <property type="component" value="Unassembled WGS sequence"/>
</dbReference>
<evidence type="ECO:0000256" key="3">
    <source>
        <dbReference type="ARBA" id="ARBA00022729"/>
    </source>
</evidence>
<accession>A0A1R1C049</accession>
<name>A0A1R1C049_PAEAM</name>
<dbReference type="GO" id="GO:0015833">
    <property type="term" value="P:peptide transport"/>
    <property type="evidence" value="ECO:0007669"/>
    <property type="project" value="TreeGrafter"/>
</dbReference>
<dbReference type="PANTHER" id="PTHR30290:SF9">
    <property type="entry name" value="OLIGOPEPTIDE-BINDING PROTEIN APPA"/>
    <property type="match status" value="1"/>
</dbReference>
<dbReference type="OrthoDB" id="9796817at2"/>
<dbReference type="InterPro" id="IPR050035">
    <property type="entry name" value="NikA"/>
</dbReference>
<evidence type="ECO:0000256" key="4">
    <source>
        <dbReference type="SAM" id="Phobius"/>
    </source>
</evidence>
<evidence type="ECO:0000256" key="1">
    <source>
        <dbReference type="ARBA" id="ARBA00005695"/>
    </source>
</evidence>
<evidence type="ECO:0000259" key="5">
    <source>
        <dbReference type="Pfam" id="PF00496"/>
    </source>
</evidence>
<gene>
    <name evidence="6" type="ORF">BK131_11690</name>
</gene>
<dbReference type="InterPro" id="IPR030678">
    <property type="entry name" value="Peptide/Ni-bd"/>
</dbReference>
<evidence type="ECO:0000256" key="2">
    <source>
        <dbReference type="ARBA" id="ARBA00022448"/>
    </source>
</evidence>
<protein>
    <submittedName>
        <fullName evidence="6">ABC transporter substrate-binding protein</fullName>
    </submittedName>
</protein>
<dbReference type="CDD" id="cd08490">
    <property type="entry name" value="PBP2_NikA_DppA_OppA_like_3"/>
    <property type="match status" value="1"/>
</dbReference>
<dbReference type="Gene3D" id="3.40.190.10">
    <property type="entry name" value="Periplasmic binding protein-like II"/>
    <property type="match status" value="1"/>
</dbReference>
<dbReference type="EMBL" id="MRTJ01000002">
    <property type="protein sequence ID" value="OMF15516.1"/>
    <property type="molecule type" value="Genomic_DNA"/>
</dbReference>
<keyword evidence="3" id="KW-0732">Signal</keyword>
<dbReference type="PROSITE" id="PS51257">
    <property type="entry name" value="PROKAR_LIPOPROTEIN"/>
    <property type="match status" value="1"/>
</dbReference>
<dbReference type="InterPro" id="IPR039424">
    <property type="entry name" value="SBP_5"/>
</dbReference>
<feature type="transmembrane region" description="Helical" evidence="4">
    <location>
        <begin position="12"/>
        <end position="28"/>
    </location>
</feature>
<dbReference type="InterPro" id="IPR000914">
    <property type="entry name" value="SBP_5_dom"/>
</dbReference>
<dbReference type="Gene3D" id="3.10.105.10">
    <property type="entry name" value="Dipeptide-binding Protein, Domain 3"/>
    <property type="match status" value="1"/>
</dbReference>
<organism evidence="6 7">
    <name type="scientific">Paenibacillus amylolyticus</name>
    <dbReference type="NCBI Taxonomy" id="1451"/>
    <lineage>
        <taxon>Bacteria</taxon>
        <taxon>Bacillati</taxon>
        <taxon>Bacillota</taxon>
        <taxon>Bacilli</taxon>
        <taxon>Bacillales</taxon>
        <taxon>Paenibacillaceae</taxon>
        <taxon>Paenibacillus</taxon>
    </lineage>
</organism>
<evidence type="ECO:0000313" key="7">
    <source>
        <dbReference type="Proteomes" id="UP000187134"/>
    </source>
</evidence>
<sequence>MSSGIRSQHSKVFFGFILILCAAIFLSGCSQNNGASRSSGSSSEENTSATSVSKDITIIHSLPNDTLDPHNTWITLRAGVTETLLRLDENMKISPWLASDWETKDDRTWVFSIREGIQFQDGTPLDAQAVKASFERGIADSKALAAALKIASMEANGQQLQITTIEPYPAFPTELVHPTTSIISVAAENQMGKEAFNNAPVGTGPFKVTSFTPGSEIHLVRNDDYWDGKAKLNEVTFKFNADANVRTLAFQSKQADIVFHLSPEMLTSIEADNELSVSSVTSLRTHYFTYNPASSSVSDHRVREALDKLIDRDSIVQDIMLGHASPANGPFNASLPFGNREGYQKLDEAGALRLLESAGYTKGSDGKFQKDGKPLTLKLIAFTGVNPELPLIPQVVQSEAAKAGITIEIVSVEYPEVYIADHTDWDMSTSSYLTSPRGDGGSFLNSAYVPGGSYNPANIQVDGLEPILKELNETGDTEKRNEITQQAVTVINKALPHSYIINPNILVGINQRVTDWKPGAEEFYIVTHTLDVK</sequence>
<keyword evidence="2" id="KW-0813">Transport</keyword>
<dbReference type="Pfam" id="PF00496">
    <property type="entry name" value="SBP_bac_5"/>
    <property type="match status" value="1"/>
</dbReference>
<reference evidence="6 7" key="1">
    <citation type="submission" date="2016-11" db="EMBL/GenBank/DDBJ databases">
        <title>Paenibacillus species isolates.</title>
        <authorList>
            <person name="Beno S.M."/>
        </authorList>
    </citation>
    <scope>NUCLEOTIDE SEQUENCE [LARGE SCALE GENOMIC DNA]</scope>
    <source>
        <strain evidence="6 7">FSL H8-0246</strain>
    </source>
</reference>
<dbReference type="GO" id="GO:0042597">
    <property type="term" value="C:periplasmic space"/>
    <property type="evidence" value="ECO:0007669"/>
    <property type="project" value="UniProtKB-ARBA"/>
</dbReference>
<dbReference type="SUPFAM" id="SSF53850">
    <property type="entry name" value="Periplasmic binding protein-like II"/>
    <property type="match status" value="1"/>
</dbReference>
<comment type="caution">
    <text evidence="6">The sequence shown here is derived from an EMBL/GenBank/DDBJ whole genome shotgun (WGS) entry which is preliminary data.</text>
</comment>
<dbReference type="PIRSF" id="PIRSF002741">
    <property type="entry name" value="MppA"/>
    <property type="match status" value="1"/>
</dbReference>
<keyword evidence="4" id="KW-0472">Membrane</keyword>
<keyword evidence="4" id="KW-1133">Transmembrane helix</keyword>
<proteinExistence type="inferred from homology"/>
<dbReference type="GO" id="GO:1904680">
    <property type="term" value="F:peptide transmembrane transporter activity"/>
    <property type="evidence" value="ECO:0007669"/>
    <property type="project" value="TreeGrafter"/>
</dbReference>
<comment type="similarity">
    <text evidence="1">Belongs to the bacterial solute-binding protein 5 family.</text>
</comment>
<dbReference type="RefSeq" id="WP_076331707.1">
    <property type="nucleotide sequence ID" value="NZ_MRTJ01000002.1"/>
</dbReference>
<feature type="domain" description="Solute-binding protein family 5" evidence="5">
    <location>
        <begin position="92"/>
        <end position="453"/>
    </location>
</feature>